<dbReference type="EMBL" id="CM001202">
    <property type="protein sequence ID" value="EGP85856.1"/>
    <property type="molecule type" value="Genomic_DNA"/>
</dbReference>
<dbReference type="InParanoid" id="F9XF38"/>
<gene>
    <name evidence="1" type="ORF">MYCGRDRAFT_94766</name>
</gene>
<evidence type="ECO:0000313" key="2">
    <source>
        <dbReference type="Proteomes" id="UP000008062"/>
    </source>
</evidence>
<dbReference type="Proteomes" id="UP000008062">
    <property type="component" value="Chromosome 7"/>
</dbReference>
<evidence type="ECO:0000313" key="1">
    <source>
        <dbReference type="EMBL" id="EGP85856.1"/>
    </source>
</evidence>
<name>F9XF38_ZYMTI</name>
<keyword evidence="2" id="KW-1185">Reference proteome</keyword>
<accession>F9XF38</accession>
<dbReference type="GeneID" id="13397721"/>
<dbReference type="RefSeq" id="XP_003850880.1">
    <property type="nucleotide sequence ID" value="XM_003850832.1"/>
</dbReference>
<dbReference type="AlphaFoldDB" id="F9XF38"/>
<proteinExistence type="predicted"/>
<dbReference type="OrthoDB" id="3655994at2759"/>
<sequence length="489" mass="55026">MLDIWIELPEEISRMILLASTPTRLKVHLFHDDVGECVMTADGLAADDLAANDSDWKHLKNMLYIDSDSRRAALEVLREHGVLAHGHGILGIGALTASSRISRALFDHFGSIVAVAPAAYWKLKHGISNNRIHFLADQNIRQIKTVARMPGPGQARQFSHIQITSVAPMTAGDDGDARQASLGANLSRICEWQDQVAGLYRWTAGREEQFRDGVWKSDVAQGIRYGMRDWQVGVNPAHSRILRDNMVAAQSIFLQQTLPKMTSTPLNAPMTDIWTTLPPEVESMIITEAALVPLQAHFYLRHGQRCVQAVDSQQWNAFKTALSISKSTRKAALKAVHESGSVEDVVIARSDHTPYRRQPSNALLSHFTLLCRSMPFRLEYIDRASRSFFFPTTLDQRYPDANIRLYIPFPHAGSAQRLVRVDIESHNDVLRHLQDQEMQRRVAHWAKRASYGSWAFCVLQPGGGPKRDPSVSFPGEIAELRSMFRWVKK</sequence>
<reference evidence="1 2" key="1">
    <citation type="journal article" date="2011" name="PLoS Genet.">
        <title>Finished genome of the fungal wheat pathogen Mycosphaerella graminicola reveals dispensome structure, chromosome plasticity, and stealth pathogenesis.</title>
        <authorList>
            <person name="Goodwin S.B."/>
            <person name="Ben M'barek S."/>
            <person name="Dhillon B."/>
            <person name="Wittenberg A.H.J."/>
            <person name="Crane C.F."/>
            <person name="Hane J.K."/>
            <person name="Foster A.J."/>
            <person name="Van der Lee T.A.J."/>
            <person name="Grimwood J."/>
            <person name="Aerts A."/>
            <person name="Antoniw J."/>
            <person name="Bailey A."/>
            <person name="Bluhm B."/>
            <person name="Bowler J."/>
            <person name="Bristow J."/>
            <person name="van der Burgt A."/>
            <person name="Canto-Canche B."/>
            <person name="Churchill A.C.L."/>
            <person name="Conde-Ferraez L."/>
            <person name="Cools H.J."/>
            <person name="Coutinho P.M."/>
            <person name="Csukai M."/>
            <person name="Dehal P."/>
            <person name="De Wit P."/>
            <person name="Donzelli B."/>
            <person name="van de Geest H.C."/>
            <person name="van Ham R.C.H.J."/>
            <person name="Hammond-Kosack K.E."/>
            <person name="Henrissat B."/>
            <person name="Kilian A."/>
            <person name="Kobayashi A.K."/>
            <person name="Koopmann E."/>
            <person name="Kourmpetis Y."/>
            <person name="Kuzniar A."/>
            <person name="Lindquist E."/>
            <person name="Lombard V."/>
            <person name="Maliepaard C."/>
            <person name="Martins N."/>
            <person name="Mehrabi R."/>
            <person name="Nap J.P.H."/>
            <person name="Ponomarenko A."/>
            <person name="Rudd J.J."/>
            <person name="Salamov A."/>
            <person name="Schmutz J."/>
            <person name="Schouten H.J."/>
            <person name="Shapiro H."/>
            <person name="Stergiopoulos I."/>
            <person name="Torriani S.F.F."/>
            <person name="Tu H."/>
            <person name="de Vries R.P."/>
            <person name="Waalwijk C."/>
            <person name="Ware S.B."/>
            <person name="Wiebenga A."/>
            <person name="Zwiers L.-H."/>
            <person name="Oliver R.P."/>
            <person name="Grigoriev I.V."/>
            <person name="Kema G.H.J."/>
        </authorList>
    </citation>
    <scope>NUCLEOTIDE SEQUENCE [LARGE SCALE GENOMIC DNA]</scope>
    <source>
        <strain evidence="2">CBS 115943 / IPO323</strain>
    </source>
</reference>
<dbReference type="KEGG" id="ztr:MYCGRDRAFT_94766"/>
<organism evidence="1 2">
    <name type="scientific">Zymoseptoria tritici (strain CBS 115943 / IPO323)</name>
    <name type="common">Speckled leaf blotch fungus</name>
    <name type="synonym">Septoria tritici</name>
    <dbReference type="NCBI Taxonomy" id="336722"/>
    <lineage>
        <taxon>Eukaryota</taxon>
        <taxon>Fungi</taxon>
        <taxon>Dikarya</taxon>
        <taxon>Ascomycota</taxon>
        <taxon>Pezizomycotina</taxon>
        <taxon>Dothideomycetes</taxon>
        <taxon>Dothideomycetidae</taxon>
        <taxon>Mycosphaerellales</taxon>
        <taxon>Mycosphaerellaceae</taxon>
        <taxon>Zymoseptoria</taxon>
    </lineage>
</organism>
<protein>
    <submittedName>
        <fullName evidence="1">Uncharacterized protein</fullName>
    </submittedName>
</protein>
<dbReference type="HOGENOM" id="CLU_494505_0_0_1"/>